<dbReference type="OrthoDB" id="9983560at2759"/>
<accession>A0A4Z0YHH0</accession>
<dbReference type="InterPro" id="IPR012951">
    <property type="entry name" value="BBE"/>
</dbReference>
<evidence type="ECO:0000313" key="2">
    <source>
        <dbReference type="EMBL" id="TGJ77096.1"/>
    </source>
</evidence>
<sequence>MPVLEAATPGAGAYLNEGNWAQPNWQSEFYGSNYGRLRRIKASYDPDDLLYCLTCVGSEAWAQDSDGRLCTTKS</sequence>
<dbReference type="Pfam" id="PF08031">
    <property type="entry name" value="BBE"/>
    <property type="match status" value="1"/>
</dbReference>
<comment type="caution">
    <text evidence="2">The sequence shown here is derived from an EMBL/GenBank/DDBJ whole genome shotgun (WGS) entry which is preliminary data.</text>
</comment>
<feature type="domain" description="Berberine/berberine-like" evidence="1">
    <location>
        <begin position="13"/>
        <end position="49"/>
    </location>
</feature>
<dbReference type="GO" id="GO:0016491">
    <property type="term" value="F:oxidoreductase activity"/>
    <property type="evidence" value="ECO:0007669"/>
    <property type="project" value="InterPro"/>
</dbReference>
<evidence type="ECO:0000259" key="1">
    <source>
        <dbReference type="Pfam" id="PF08031"/>
    </source>
</evidence>
<evidence type="ECO:0000313" key="3">
    <source>
        <dbReference type="Proteomes" id="UP000297716"/>
    </source>
</evidence>
<proteinExistence type="predicted"/>
<dbReference type="Gene3D" id="3.40.462.20">
    <property type="match status" value="1"/>
</dbReference>
<dbReference type="EMBL" id="SKBN01000481">
    <property type="protein sequence ID" value="TGJ77096.1"/>
    <property type="molecule type" value="Genomic_DNA"/>
</dbReference>
<reference evidence="2 3" key="1">
    <citation type="submission" date="2019-03" db="EMBL/GenBank/DDBJ databases">
        <title>Draft genome sequence of Xylaria hypoxylon DSM 108379, a ubiquitous saprotrophic-parasitic fungi on hardwood.</title>
        <authorList>
            <person name="Buettner E."/>
            <person name="Leonhardt S."/>
            <person name="Gebauer A.M."/>
            <person name="Liers C."/>
            <person name="Hofrichter M."/>
            <person name="Kellner H."/>
        </authorList>
    </citation>
    <scope>NUCLEOTIDE SEQUENCE [LARGE SCALE GENOMIC DNA]</scope>
    <source>
        <strain evidence="2 3">DSM 108379</strain>
    </source>
</reference>
<dbReference type="Gene3D" id="3.30.465.10">
    <property type="match status" value="1"/>
</dbReference>
<dbReference type="AlphaFoldDB" id="A0A4Z0YHH0"/>
<dbReference type="InterPro" id="IPR016169">
    <property type="entry name" value="FAD-bd_PCMH_sub2"/>
</dbReference>
<protein>
    <recommendedName>
        <fullName evidence="1">Berberine/berberine-like domain-containing protein</fullName>
    </recommendedName>
</protein>
<dbReference type="GO" id="GO:0050660">
    <property type="term" value="F:flavin adenine dinucleotide binding"/>
    <property type="evidence" value="ECO:0007669"/>
    <property type="project" value="InterPro"/>
</dbReference>
<keyword evidence="3" id="KW-1185">Reference proteome</keyword>
<dbReference type="STRING" id="37992.A0A4Z0YHH0"/>
<organism evidence="2 3">
    <name type="scientific">Xylaria hypoxylon</name>
    <dbReference type="NCBI Taxonomy" id="37992"/>
    <lineage>
        <taxon>Eukaryota</taxon>
        <taxon>Fungi</taxon>
        <taxon>Dikarya</taxon>
        <taxon>Ascomycota</taxon>
        <taxon>Pezizomycotina</taxon>
        <taxon>Sordariomycetes</taxon>
        <taxon>Xylariomycetidae</taxon>
        <taxon>Xylariales</taxon>
        <taxon>Xylariaceae</taxon>
        <taxon>Xylaria</taxon>
    </lineage>
</organism>
<gene>
    <name evidence="2" type="ORF">E0Z10_g10787</name>
</gene>
<name>A0A4Z0YHH0_9PEZI</name>
<dbReference type="Proteomes" id="UP000297716">
    <property type="component" value="Unassembled WGS sequence"/>
</dbReference>